<gene>
    <name evidence="4" type="ORF">SERLADRAFT_479557</name>
</gene>
<keyword evidence="2" id="KW-0472">Membrane</keyword>
<keyword evidence="2" id="KW-1133">Transmembrane helix</keyword>
<evidence type="ECO:0000259" key="3">
    <source>
        <dbReference type="Pfam" id="PF20152"/>
    </source>
</evidence>
<feature type="domain" description="DUF6534" evidence="3">
    <location>
        <begin position="175"/>
        <end position="260"/>
    </location>
</feature>
<dbReference type="Pfam" id="PF20152">
    <property type="entry name" value="DUF6534"/>
    <property type="match status" value="1"/>
</dbReference>
<dbReference type="PANTHER" id="PTHR40465">
    <property type="entry name" value="CHROMOSOME 1, WHOLE GENOME SHOTGUN SEQUENCE"/>
    <property type="match status" value="1"/>
</dbReference>
<dbReference type="KEGG" id="sla:SERLADRAFT_479557"/>
<feature type="compositionally biased region" description="Polar residues" evidence="1">
    <location>
        <begin position="305"/>
        <end position="316"/>
    </location>
</feature>
<feature type="transmembrane region" description="Helical" evidence="2">
    <location>
        <begin position="20"/>
        <end position="42"/>
    </location>
</feature>
<name>F8PBZ6_SERL9</name>
<feature type="transmembrane region" description="Helical" evidence="2">
    <location>
        <begin position="234"/>
        <end position="255"/>
    </location>
</feature>
<accession>F8PBZ6</accession>
<feature type="transmembrane region" description="Helical" evidence="2">
    <location>
        <begin position="127"/>
        <end position="149"/>
    </location>
</feature>
<reference evidence="4" key="1">
    <citation type="submission" date="2011-04" db="EMBL/GenBank/DDBJ databases">
        <title>Evolution of plant cell wall degrading machinery underlies the functional diversity of forest fungi.</title>
        <authorList>
            <consortium name="US DOE Joint Genome Institute (JGI-PGF)"/>
            <person name="Eastwood D.C."/>
            <person name="Floudas D."/>
            <person name="Binder M."/>
            <person name="Majcherczyk A."/>
            <person name="Schneider P."/>
            <person name="Aerts A."/>
            <person name="Asiegbu F.O."/>
            <person name="Baker S.E."/>
            <person name="Barry K."/>
            <person name="Bendiksby M."/>
            <person name="Blumentritt M."/>
            <person name="Coutinho P.M."/>
            <person name="Cullen D."/>
            <person name="Cullen D."/>
            <person name="Gathman A."/>
            <person name="Goodell B."/>
            <person name="Henrissat B."/>
            <person name="Ihrmark K."/>
            <person name="Kauserud H."/>
            <person name="Kohler A."/>
            <person name="LaButti K."/>
            <person name="Lapidus A."/>
            <person name="Lavin J.L."/>
            <person name="Lee Y.-H."/>
            <person name="Lindquist E."/>
            <person name="Lilly W."/>
            <person name="Lucas S."/>
            <person name="Morin E."/>
            <person name="Murat C."/>
            <person name="Oguiza J.A."/>
            <person name="Park J."/>
            <person name="Pisabarro A.G."/>
            <person name="Riley R."/>
            <person name="Rosling A."/>
            <person name="Salamov A."/>
            <person name="Schmidt O."/>
            <person name="Schmutz J."/>
            <person name="Skrede I."/>
            <person name="Stenlid J."/>
            <person name="Wiebenga A."/>
            <person name="Xie X."/>
            <person name="Kues U."/>
            <person name="Hibbett D.S."/>
            <person name="Hoffmeister D."/>
            <person name="Hogberg N."/>
            <person name="Martin F."/>
            <person name="Grigoriev I.V."/>
            <person name="Watkinson S.C."/>
        </authorList>
    </citation>
    <scope>NUCLEOTIDE SEQUENCE</scope>
    <source>
        <strain evidence="4">S7.9</strain>
    </source>
</reference>
<protein>
    <recommendedName>
        <fullName evidence="3">DUF6534 domain-containing protein</fullName>
    </recommendedName>
</protein>
<evidence type="ECO:0000313" key="4">
    <source>
        <dbReference type="EMBL" id="EGO19199.1"/>
    </source>
</evidence>
<feature type="transmembrane region" description="Helical" evidence="2">
    <location>
        <begin position="54"/>
        <end position="77"/>
    </location>
</feature>
<dbReference type="HOGENOM" id="CLU_046025_5_0_1"/>
<feature type="transmembrane region" description="Helical" evidence="2">
    <location>
        <begin position="201"/>
        <end position="228"/>
    </location>
</feature>
<dbReference type="RefSeq" id="XP_007323920.1">
    <property type="nucleotide sequence ID" value="XM_007323858.1"/>
</dbReference>
<dbReference type="OrthoDB" id="3190888at2759"/>
<evidence type="ECO:0000256" key="1">
    <source>
        <dbReference type="SAM" id="MobiDB-lite"/>
    </source>
</evidence>
<feature type="transmembrane region" description="Helical" evidence="2">
    <location>
        <begin position="97"/>
        <end position="120"/>
    </location>
</feature>
<dbReference type="PANTHER" id="PTHR40465:SF1">
    <property type="entry name" value="DUF6534 DOMAIN-CONTAINING PROTEIN"/>
    <property type="match status" value="1"/>
</dbReference>
<sequence>MTTPFTLPPNTKFDSTLGALLVGLAVSAVAYGVFSVQVYTYYRRYPSDKAFYKTIVVLIWILETADEAFIGHCVYYYLVTNFVDPSVLFTAKPVWTLVLQVAFGALVGCIVKVCFALRVWRFSYRNWFLTGSLVLLTLAQMGLAIAYTIRGFQITTLLDLTGLRVVGSLALGFGVATDMSIAAALCYYLQGMRSGYSGSDSLVNTLTIYAVNTGVLTSACSIVTLILYDCMTDNFIFMCFYFVLSKLYAISFMATMNTRKAIRGRGTDREEGKSTSFIMVSEAAHRHGSVRMPAAPPQSRRKVNSVHSDYSPSASGHYTDGW</sequence>
<dbReference type="Proteomes" id="UP000008064">
    <property type="component" value="Unassembled WGS sequence"/>
</dbReference>
<organism>
    <name type="scientific">Serpula lacrymans var. lacrymans (strain S7.9)</name>
    <name type="common">Dry rot fungus</name>
    <dbReference type="NCBI Taxonomy" id="578457"/>
    <lineage>
        <taxon>Eukaryota</taxon>
        <taxon>Fungi</taxon>
        <taxon>Dikarya</taxon>
        <taxon>Basidiomycota</taxon>
        <taxon>Agaricomycotina</taxon>
        <taxon>Agaricomycetes</taxon>
        <taxon>Agaricomycetidae</taxon>
        <taxon>Boletales</taxon>
        <taxon>Coniophorineae</taxon>
        <taxon>Serpulaceae</taxon>
        <taxon>Serpula</taxon>
    </lineage>
</organism>
<feature type="transmembrane region" description="Helical" evidence="2">
    <location>
        <begin position="169"/>
        <end position="189"/>
    </location>
</feature>
<dbReference type="EMBL" id="GL945444">
    <property type="protein sequence ID" value="EGO19199.1"/>
    <property type="molecule type" value="Genomic_DNA"/>
</dbReference>
<dbReference type="AlphaFoldDB" id="F8PBZ6"/>
<feature type="region of interest" description="Disordered" evidence="1">
    <location>
        <begin position="287"/>
        <end position="322"/>
    </location>
</feature>
<evidence type="ECO:0000256" key="2">
    <source>
        <dbReference type="SAM" id="Phobius"/>
    </source>
</evidence>
<dbReference type="GeneID" id="18821371"/>
<dbReference type="InterPro" id="IPR045339">
    <property type="entry name" value="DUF6534"/>
</dbReference>
<proteinExistence type="predicted"/>
<keyword evidence="2" id="KW-0812">Transmembrane</keyword>